<feature type="domain" description="UspA" evidence="2">
    <location>
        <begin position="2"/>
        <end position="144"/>
    </location>
</feature>
<dbReference type="CDD" id="cd00293">
    <property type="entry name" value="USP-like"/>
    <property type="match status" value="1"/>
</dbReference>
<dbReference type="SUPFAM" id="SSF52402">
    <property type="entry name" value="Adenine nucleotide alpha hydrolases-like"/>
    <property type="match status" value="2"/>
</dbReference>
<dbReference type="PANTHER" id="PTHR46268">
    <property type="entry name" value="STRESS RESPONSE PROTEIN NHAX"/>
    <property type="match status" value="1"/>
</dbReference>
<dbReference type="InterPro" id="IPR006015">
    <property type="entry name" value="Universal_stress_UspA"/>
</dbReference>
<evidence type="ECO:0000313" key="4">
    <source>
        <dbReference type="Proteomes" id="UP001143543"/>
    </source>
</evidence>
<gene>
    <name evidence="3" type="ORF">Y10_15680</name>
</gene>
<sequence>MNKILYATDYSKNSVSALKYANYLSEVTGASLTVLNILEYPTIWNSDVPKPAFEDFEKGPTGAYKKLLSEFCEQHLGKEKADKIIFDTEKGDDIEETLKAYVLKNDFDAILLGVHGMNPVQEFFMGSTTQSLISSIDIPVIAVPETAALKDFKTAVFATSLDTTDVSTIKKVVPFLKEVGATLKVVHIAEKKTDEKLKSIAAFMELLNDDVDYATKTFDVVYNEDILRGLFNFIDAQKADLIIMKERKVQSKLRELFHKDLVKRMESQTRIPLMSIK</sequence>
<reference evidence="3" key="1">
    <citation type="submission" date="2022-07" db="EMBL/GenBank/DDBJ databases">
        <title>Taxonomy of Novel Oxalotrophic and Methylotrophic Bacteria.</title>
        <authorList>
            <person name="Sahin N."/>
            <person name="Tani A."/>
        </authorList>
    </citation>
    <scope>NUCLEOTIDE SEQUENCE</scope>
    <source>
        <strain evidence="3">Y10</strain>
    </source>
</reference>
<dbReference type="Gene3D" id="3.40.50.12370">
    <property type="match status" value="1"/>
</dbReference>
<comment type="caution">
    <text evidence="3">The sequence shown here is derived from an EMBL/GenBank/DDBJ whole genome shotgun (WGS) entry which is preliminary data.</text>
</comment>
<dbReference type="RefSeq" id="WP_281764843.1">
    <property type="nucleotide sequence ID" value="NZ_BRVO01000002.1"/>
</dbReference>
<evidence type="ECO:0000259" key="2">
    <source>
        <dbReference type="Pfam" id="PF00582"/>
    </source>
</evidence>
<dbReference type="EMBL" id="BRVO01000002">
    <property type="protein sequence ID" value="GLB49200.1"/>
    <property type="molecule type" value="Genomic_DNA"/>
</dbReference>
<dbReference type="Proteomes" id="UP001143543">
    <property type="component" value="Unassembled WGS sequence"/>
</dbReference>
<accession>A0ABQ5MIF9</accession>
<protein>
    <recommendedName>
        <fullName evidence="2">UspA domain-containing protein</fullName>
    </recommendedName>
</protein>
<dbReference type="PANTHER" id="PTHR46268:SF22">
    <property type="entry name" value="SENSOR PROTEIN KDPD-RELATED"/>
    <property type="match status" value="1"/>
</dbReference>
<evidence type="ECO:0000313" key="3">
    <source>
        <dbReference type="EMBL" id="GLB49200.1"/>
    </source>
</evidence>
<organism evidence="3 4">
    <name type="scientific">Neptunitalea lumnitzerae</name>
    <dbReference type="NCBI Taxonomy" id="2965509"/>
    <lineage>
        <taxon>Bacteria</taxon>
        <taxon>Pseudomonadati</taxon>
        <taxon>Bacteroidota</taxon>
        <taxon>Flavobacteriia</taxon>
        <taxon>Flavobacteriales</taxon>
        <taxon>Flavobacteriaceae</taxon>
        <taxon>Neptunitalea</taxon>
    </lineage>
</organism>
<dbReference type="Pfam" id="PF00582">
    <property type="entry name" value="Usp"/>
    <property type="match status" value="1"/>
</dbReference>
<evidence type="ECO:0000256" key="1">
    <source>
        <dbReference type="ARBA" id="ARBA00008791"/>
    </source>
</evidence>
<keyword evidence="4" id="KW-1185">Reference proteome</keyword>
<proteinExistence type="inferred from homology"/>
<name>A0ABQ5MIF9_9FLAO</name>
<dbReference type="PRINTS" id="PR01438">
    <property type="entry name" value="UNVRSLSTRESS"/>
</dbReference>
<dbReference type="InterPro" id="IPR006016">
    <property type="entry name" value="UspA"/>
</dbReference>
<comment type="similarity">
    <text evidence="1">Belongs to the universal stress protein A family.</text>
</comment>